<comment type="caution">
    <text evidence="1">The sequence shown here is derived from an EMBL/GenBank/DDBJ whole genome shotgun (WGS) entry which is preliminary data.</text>
</comment>
<dbReference type="InterPro" id="IPR003428">
    <property type="entry name" value="MAM33"/>
</dbReference>
<keyword evidence="2" id="KW-1185">Reference proteome</keyword>
<dbReference type="Pfam" id="PF02330">
    <property type="entry name" value="MAM33"/>
    <property type="match status" value="1"/>
</dbReference>
<dbReference type="AlphaFoldDB" id="A0A9P1E869"/>
<dbReference type="PANTHER" id="PTHR10826">
    <property type="entry name" value="COMPLEMENT COMPONENT 1"/>
    <property type="match status" value="1"/>
</dbReference>
<sequence length="245" mass="27336">MAAFLRAKLSSFAASHSTINALLSQSQRFTLNAGGFCRGLASKSSQQTATKSPFNSNLLRILHNEIDYLCAYAPSQPIAATFNDFTVEDHPAEQWVTLKRKFQDDEDIKIEATMFDGSVPIAPKSGDESNEDVRLHISLLVDIWKKGGCDSLEFVCSAWPDSLEVQSVYIFKREGLQLSQPYMGPNVKMLFAGCGVKNSYCRVVHCVVFIFNSKQRIKNVINHVISLSSGFEQRNPRSIMIGFKI</sequence>
<dbReference type="GO" id="GO:0005759">
    <property type="term" value="C:mitochondrial matrix"/>
    <property type="evidence" value="ECO:0007669"/>
    <property type="project" value="InterPro"/>
</dbReference>
<dbReference type="InterPro" id="IPR036561">
    <property type="entry name" value="MAM33_sf"/>
</dbReference>
<evidence type="ECO:0000313" key="2">
    <source>
        <dbReference type="Proteomes" id="UP001152484"/>
    </source>
</evidence>
<dbReference type="Proteomes" id="UP001152484">
    <property type="component" value="Unassembled WGS sequence"/>
</dbReference>
<proteinExistence type="predicted"/>
<gene>
    <name evidence="1" type="ORF">CEURO_LOCUS9508</name>
</gene>
<dbReference type="PANTHER" id="PTHR10826:SF14">
    <property type="entry name" value="MITOCHONDRIAL GLYCOPROTEIN FAMILY PROTEIN"/>
    <property type="match status" value="1"/>
</dbReference>
<reference evidence="1" key="1">
    <citation type="submission" date="2022-07" db="EMBL/GenBank/DDBJ databases">
        <authorList>
            <person name="Macas J."/>
            <person name="Novak P."/>
            <person name="Neumann P."/>
        </authorList>
    </citation>
    <scope>NUCLEOTIDE SEQUENCE</scope>
</reference>
<organism evidence="1 2">
    <name type="scientific">Cuscuta europaea</name>
    <name type="common">European dodder</name>
    <dbReference type="NCBI Taxonomy" id="41803"/>
    <lineage>
        <taxon>Eukaryota</taxon>
        <taxon>Viridiplantae</taxon>
        <taxon>Streptophyta</taxon>
        <taxon>Embryophyta</taxon>
        <taxon>Tracheophyta</taxon>
        <taxon>Spermatophyta</taxon>
        <taxon>Magnoliopsida</taxon>
        <taxon>eudicotyledons</taxon>
        <taxon>Gunneridae</taxon>
        <taxon>Pentapetalae</taxon>
        <taxon>asterids</taxon>
        <taxon>lamiids</taxon>
        <taxon>Solanales</taxon>
        <taxon>Convolvulaceae</taxon>
        <taxon>Cuscuteae</taxon>
        <taxon>Cuscuta</taxon>
        <taxon>Cuscuta subgen. Cuscuta</taxon>
    </lineage>
</organism>
<accession>A0A9P1E869</accession>
<name>A0A9P1E869_CUSEU</name>
<dbReference type="Gene3D" id="3.10.280.10">
    <property type="entry name" value="Mitochondrial glycoprotein"/>
    <property type="match status" value="1"/>
</dbReference>
<dbReference type="SUPFAM" id="SSF54529">
    <property type="entry name" value="Mitochondrial glycoprotein MAM33-like"/>
    <property type="match status" value="1"/>
</dbReference>
<dbReference type="OrthoDB" id="278212at2759"/>
<evidence type="ECO:0000313" key="1">
    <source>
        <dbReference type="EMBL" id="CAH9086182.1"/>
    </source>
</evidence>
<protein>
    <submittedName>
        <fullName evidence="1">Uncharacterized protein</fullName>
    </submittedName>
</protein>
<dbReference type="EMBL" id="CAMAPE010000019">
    <property type="protein sequence ID" value="CAH9086182.1"/>
    <property type="molecule type" value="Genomic_DNA"/>
</dbReference>